<feature type="chain" id="PRO_5045914027" evidence="1">
    <location>
        <begin position="24"/>
        <end position="332"/>
    </location>
</feature>
<proteinExistence type="predicted"/>
<name>A0ABS5FZX3_9BRAD</name>
<organism evidence="2 3">
    <name type="scientific">Bradyrhizobium denitrificans</name>
    <dbReference type="NCBI Taxonomy" id="2734912"/>
    <lineage>
        <taxon>Bacteria</taxon>
        <taxon>Pseudomonadati</taxon>
        <taxon>Pseudomonadota</taxon>
        <taxon>Alphaproteobacteria</taxon>
        <taxon>Hyphomicrobiales</taxon>
        <taxon>Nitrobacteraceae</taxon>
        <taxon>Bradyrhizobium</taxon>
    </lineage>
</organism>
<protein>
    <submittedName>
        <fullName evidence="2">ABC transporter substrate-binding protein</fullName>
    </submittedName>
</protein>
<dbReference type="SUPFAM" id="SSF53850">
    <property type="entry name" value="Periplasmic binding protein-like II"/>
    <property type="match status" value="1"/>
</dbReference>
<keyword evidence="1" id="KW-0732">Signal</keyword>
<dbReference type="Pfam" id="PF13379">
    <property type="entry name" value="NMT1_2"/>
    <property type="match status" value="1"/>
</dbReference>
<dbReference type="Proteomes" id="UP001314635">
    <property type="component" value="Unassembled WGS sequence"/>
</dbReference>
<evidence type="ECO:0000313" key="2">
    <source>
        <dbReference type="EMBL" id="MBR1134600.1"/>
    </source>
</evidence>
<feature type="signal peptide" evidence="1">
    <location>
        <begin position="1"/>
        <end position="23"/>
    </location>
</feature>
<dbReference type="PANTHER" id="PTHR30024">
    <property type="entry name" value="ALIPHATIC SULFONATES-BINDING PROTEIN-RELATED"/>
    <property type="match status" value="1"/>
</dbReference>
<reference evidence="3" key="1">
    <citation type="journal article" date="2021" name="ISME J.">
        <title>Evolutionary origin and ecological implication of a unique nif island in free-living Bradyrhizobium lineages.</title>
        <authorList>
            <person name="Tao J."/>
        </authorList>
    </citation>
    <scope>NUCLEOTIDE SEQUENCE [LARGE SCALE GENOMIC DNA]</scope>
    <source>
        <strain evidence="3">SZCCT0094</strain>
    </source>
</reference>
<comment type="caution">
    <text evidence="2">The sequence shown here is derived from an EMBL/GenBank/DDBJ whole genome shotgun (WGS) entry which is preliminary data.</text>
</comment>
<dbReference type="Gene3D" id="3.40.190.10">
    <property type="entry name" value="Periplasmic binding protein-like II"/>
    <property type="match status" value="2"/>
</dbReference>
<evidence type="ECO:0000313" key="3">
    <source>
        <dbReference type="Proteomes" id="UP001314635"/>
    </source>
</evidence>
<evidence type="ECO:0000256" key="1">
    <source>
        <dbReference type="SAM" id="SignalP"/>
    </source>
</evidence>
<dbReference type="PANTHER" id="PTHR30024:SF2">
    <property type="entry name" value="ABC TRANSPORTER SUBSTRATE-BINDING PROTEIN"/>
    <property type="match status" value="1"/>
</dbReference>
<keyword evidence="3" id="KW-1185">Reference proteome</keyword>
<accession>A0ABS5FZX3</accession>
<dbReference type="RefSeq" id="WP_172235957.1">
    <property type="nucleotide sequence ID" value="NZ_JABFDP010000005.1"/>
</dbReference>
<sequence length="332" mass="36405">MIVKWLASAALLLSVVASTPSYAEGRLRIVEQFGTVYLPLHVLRDQKLIEKHGQKAGLEIKVEWTKLSGGAAINDALISGAVDIGAAGAGPVLVLWDRTRGSADVKIIAALGEQPNYLITSNPNVKTLKDFTKTDKIAVPAVVVSQQSRLLQIAAEKEFGERKFNALDDLTVNLPHPDATAALLSGSSTITAHFSNPPYQEQALQDPKIHKVLSSYDIMGGRITPTLLYATSKFRNENPRTFKVFYDALNEASHWIESHKAEAAETYIRIEQSKLDPAFVKSVIDSPEVSFTTVPKGTFKYAAFLAKIGAIKTRPASWKDYTFEELHDKQGD</sequence>
<dbReference type="EMBL" id="JAFCLK010000002">
    <property type="protein sequence ID" value="MBR1134600.1"/>
    <property type="molecule type" value="Genomic_DNA"/>
</dbReference>
<gene>
    <name evidence="2" type="ORF">JQ619_02340</name>
</gene>